<gene>
    <name evidence="12" type="ORF">BJ322DRAFT_780205</name>
</gene>
<feature type="binding site" description="axial binding residue" evidence="9">
    <location>
        <position position="445"/>
    </location>
    <ligand>
        <name>heme</name>
        <dbReference type="ChEBI" id="CHEBI:30413"/>
    </ligand>
    <ligandPart>
        <name>Fe</name>
        <dbReference type="ChEBI" id="CHEBI:18248"/>
    </ligandPart>
</feature>
<organism evidence="12 13">
    <name type="scientific">Thelephora terrestris</name>
    <dbReference type="NCBI Taxonomy" id="56493"/>
    <lineage>
        <taxon>Eukaryota</taxon>
        <taxon>Fungi</taxon>
        <taxon>Dikarya</taxon>
        <taxon>Basidiomycota</taxon>
        <taxon>Agaricomycotina</taxon>
        <taxon>Agaricomycetes</taxon>
        <taxon>Thelephorales</taxon>
        <taxon>Thelephoraceae</taxon>
        <taxon>Thelephora</taxon>
    </lineage>
</organism>
<comment type="caution">
    <text evidence="12">The sequence shown here is derived from an EMBL/GenBank/DDBJ whole genome shotgun (WGS) entry which is preliminary data.</text>
</comment>
<keyword evidence="11" id="KW-1133">Transmembrane helix</keyword>
<dbReference type="PRINTS" id="PR00463">
    <property type="entry name" value="EP450I"/>
</dbReference>
<evidence type="ECO:0000256" key="4">
    <source>
        <dbReference type="ARBA" id="ARBA00022617"/>
    </source>
</evidence>
<dbReference type="GO" id="GO:0005506">
    <property type="term" value="F:iron ion binding"/>
    <property type="evidence" value="ECO:0007669"/>
    <property type="project" value="InterPro"/>
</dbReference>
<dbReference type="InterPro" id="IPR002401">
    <property type="entry name" value="Cyt_P450_E_grp-I"/>
</dbReference>
<comment type="pathway">
    <text evidence="2">Secondary metabolite biosynthesis.</text>
</comment>
<keyword evidence="11" id="KW-0812">Transmembrane</keyword>
<dbReference type="Pfam" id="PF00067">
    <property type="entry name" value="p450"/>
    <property type="match status" value="1"/>
</dbReference>
<protein>
    <submittedName>
        <fullName evidence="12">Cytochrome P450</fullName>
    </submittedName>
</protein>
<reference evidence="12" key="2">
    <citation type="submission" date="2020-11" db="EMBL/GenBank/DDBJ databases">
        <authorList>
            <consortium name="DOE Joint Genome Institute"/>
            <person name="Kuo A."/>
            <person name="Miyauchi S."/>
            <person name="Kiss E."/>
            <person name="Drula E."/>
            <person name="Kohler A."/>
            <person name="Sanchez-Garcia M."/>
            <person name="Andreopoulos B."/>
            <person name="Barry K.W."/>
            <person name="Bonito G."/>
            <person name="Buee M."/>
            <person name="Carver A."/>
            <person name="Chen C."/>
            <person name="Cichocki N."/>
            <person name="Clum A."/>
            <person name="Culley D."/>
            <person name="Crous P.W."/>
            <person name="Fauchery L."/>
            <person name="Girlanda M."/>
            <person name="Hayes R."/>
            <person name="Keri Z."/>
            <person name="Labutti K."/>
            <person name="Lipzen A."/>
            <person name="Lombard V."/>
            <person name="Magnuson J."/>
            <person name="Maillard F."/>
            <person name="Morin E."/>
            <person name="Murat C."/>
            <person name="Nolan M."/>
            <person name="Ohm R."/>
            <person name="Pangilinan J."/>
            <person name="Pereira M."/>
            <person name="Perotto S."/>
            <person name="Peter M."/>
            <person name="Riley R."/>
            <person name="Sitrit Y."/>
            <person name="Stielow B."/>
            <person name="Szollosi G."/>
            <person name="Zifcakova L."/>
            <person name="Stursova M."/>
            <person name="Spatafora J.W."/>
            <person name="Tedersoo L."/>
            <person name="Vaario L.-M."/>
            <person name="Yamada A."/>
            <person name="Yan M."/>
            <person name="Wang P."/>
            <person name="Xu J."/>
            <person name="Bruns T."/>
            <person name="Baldrian P."/>
            <person name="Vilgalys R."/>
            <person name="Henrissat B."/>
            <person name="Grigoriev I.V."/>
            <person name="Hibbett D."/>
            <person name="Nagy L.G."/>
            <person name="Martin F.M."/>
        </authorList>
    </citation>
    <scope>NUCLEOTIDE SEQUENCE</scope>
    <source>
        <strain evidence="12">UH-Tt-Lm1</strain>
    </source>
</reference>
<evidence type="ECO:0000256" key="8">
    <source>
        <dbReference type="ARBA" id="ARBA00023033"/>
    </source>
</evidence>
<dbReference type="GO" id="GO:0016705">
    <property type="term" value="F:oxidoreductase activity, acting on paired donors, with incorporation or reduction of molecular oxygen"/>
    <property type="evidence" value="ECO:0007669"/>
    <property type="project" value="InterPro"/>
</dbReference>
<comment type="cofactor">
    <cofactor evidence="1 9">
        <name>heme</name>
        <dbReference type="ChEBI" id="CHEBI:30413"/>
    </cofactor>
</comment>
<reference evidence="12" key="1">
    <citation type="journal article" date="2020" name="Nat. Commun.">
        <title>Large-scale genome sequencing of mycorrhizal fungi provides insights into the early evolution of symbiotic traits.</title>
        <authorList>
            <person name="Miyauchi S."/>
            <person name="Kiss E."/>
            <person name="Kuo A."/>
            <person name="Drula E."/>
            <person name="Kohler A."/>
            <person name="Sanchez-Garcia M."/>
            <person name="Morin E."/>
            <person name="Andreopoulos B."/>
            <person name="Barry K.W."/>
            <person name="Bonito G."/>
            <person name="Buee M."/>
            <person name="Carver A."/>
            <person name="Chen C."/>
            <person name="Cichocki N."/>
            <person name="Clum A."/>
            <person name="Culley D."/>
            <person name="Crous P.W."/>
            <person name="Fauchery L."/>
            <person name="Girlanda M."/>
            <person name="Hayes R.D."/>
            <person name="Keri Z."/>
            <person name="LaButti K."/>
            <person name="Lipzen A."/>
            <person name="Lombard V."/>
            <person name="Magnuson J."/>
            <person name="Maillard F."/>
            <person name="Murat C."/>
            <person name="Nolan M."/>
            <person name="Ohm R.A."/>
            <person name="Pangilinan J."/>
            <person name="Pereira M.F."/>
            <person name="Perotto S."/>
            <person name="Peter M."/>
            <person name="Pfister S."/>
            <person name="Riley R."/>
            <person name="Sitrit Y."/>
            <person name="Stielow J.B."/>
            <person name="Szollosi G."/>
            <person name="Zifcakova L."/>
            <person name="Stursova M."/>
            <person name="Spatafora J.W."/>
            <person name="Tedersoo L."/>
            <person name="Vaario L.M."/>
            <person name="Yamada A."/>
            <person name="Yan M."/>
            <person name="Wang P."/>
            <person name="Xu J."/>
            <person name="Bruns T."/>
            <person name="Baldrian P."/>
            <person name="Vilgalys R."/>
            <person name="Dunand C."/>
            <person name="Henrissat B."/>
            <person name="Grigoriev I.V."/>
            <person name="Hibbett D."/>
            <person name="Nagy L.G."/>
            <person name="Martin F.M."/>
        </authorList>
    </citation>
    <scope>NUCLEOTIDE SEQUENCE</scope>
    <source>
        <strain evidence="12">UH-Tt-Lm1</strain>
    </source>
</reference>
<dbReference type="Proteomes" id="UP000736335">
    <property type="component" value="Unassembled WGS sequence"/>
</dbReference>
<sequence>MSTSEKYAGSAFAVVATAIAIAMVRKKWGSRRPPYPPGPKGYPIIGNLFDFPQNPIWEGFARMSQEYNTDILHLDMMGSHMVVLNNSDVAADLLERRSLIYSDRPRMPMVNELMGCAWSFSVMHYGTTWRNHRRLFHRFFNISVADQFDDKIHKAVNVFLRRLAESPERFLKHVHFLTGSLTLSIAYGVDIESESDRFYAASEEAMSAVQVALLPGSFLVDAFPILKHIPEWFPGAGFKTFARKAKKDLDKLADLPFYHVKESFEAKTITDSSFTATCLEELPELAKNGVDEEAIRAVGATIFLAGEETTSSSIQAFFLAVTMHPEVVHLAQRELDEVLGGERLPDFSDKPRLPYISAVIKEVLRWKPPNPLGTPHRLMEDDVYEGWFIPAGATVFDNPWAVFHNESLYPDAHAFKPDRFLKDGQIDPDVKDPEVLIFGCGRRICPGRHFALRLLFLTIARTLAVFDISTCLDEDGNPIVPDGRSTHGLISHPLPFRSDIKPRSDQALSLIAGN</sequence>
<evidence type="ECO:0000256" key="1">
    <source>
        <dbReference type="ARBA" id="ARBA00001971"/>
    </source>
</evidence>
<accession>A0A9P6HHG7</accession>
<dbReference type="PRINTS" id="PR00385">
    <property type="entry name" value="P450"/>
</dbReference>
<evidence type="ECO:0000256" key="10">
    <source>
        <dbReference type="RuleBase" id="RU000461"/>
    </source>
</evidence>
<dbReference type="GO" id="GO:0004497">
    <property type="term" value="F:monooxygenase activity"/>
    <property type="evidence" value="ECO:0007669"/>
    <property type="project" value="UniProtKB-KW"/>
</dbReference>
<keyword evidence="13" id="KW-1185">Reference proteome</keyword>
<dbReference type="CDD" id="cd11065">
    <property type="entry name" value="CYP64-like"/>
    <property type="match status" value="1"/>
</dbReference>
<dbReference type="PANTHER" id="PTHR46300:SF7">
    <property type="entry name" value="P450, PUTATIVE (EUROFUNG)-RELATED"/>
    <property type="match status" value="1"/>
</dbReference>
<evidence type="ECO:0000256" key="7">
    <source>
        <dbReference type="ARBA" id="ARBA00023004"/>
    </source>
</evidence>
<dbReference type="EMBL" id="WIUZ02000006">
    <property type="protein sequence ID" value="KAF9786299.1"/>
    <property type="molecule type" value="Genomic_DNA"/>
</dbReference>
<dbReference type="GO" id="GO:0020037">
    <property type="term" value="F:heme binding"/>
    <property type="evidence" value="ECO:0007669"/>
    <property type="project" value="InterPro"/>
</dbReference>
<proteinExistence type="inferred from homology"/>
<comment type="similarity">
    <text evidence="3 10">Belongs to the cytochrome P450 family.</text>
</comment>
<keyword evidence="7 9" id="KW-0408">Iron</keyword>
<keyword evidence="4 9" id="KW-0349">Heme</keyword>
<dbReference type="InterPro" id="IPR050364">
    <property type="entry name" value="Cytochrome_P450_fung"/>
</dbReference>
<dbReference type="OrthoDB" id="2789670at2759"/>
<name>A0A9P6HHG7_9AGAM</name>
<dbReference type="PROSITE" id="PS00086">
    <property type="entry name" value="CYTOCHROME_P450"/>
    <property type="match status" value="1"/>
</dbReference>
<dbReference type="PANTHER" id="PTHR46300">
    <property type="entry name" value="P450, PUTATIVE (EUROFUNG)-RELATED-RELATED"/>
    <property type="match status" value="1"/>
</dbReference>
<evidence type="ECO:0000256" key="2">
    <source>
        <dbReference type="ARBA" id="ARBA00005179"/>
    </source>
</evidence>
<evidence type="ECO:0000313" key="13">
    <source>
        <dbReference type="Proteomes" id="UP000736335"/>
    </source>
</evidence>
<dbReference type="InterPro" id="IPR036396">
    <property type="entry name" value="Cyt_P450_sf"/>
</dbReference>
<dbReference type="InterPro" id="IPR001128">
    <property type="entry name" value="Cyt_P450"/>
</dbReference>
<keyword evidence="5 9" id="KW-0479">Metal-binding</keyword>
<evidence type="ECO:0000256" key="6">
    <source>
        <dbReference type="ARBA" id="ARBA00023002"/>
    </source>
</evidence>
<evidence type="ECO:0000256" key="11">
    <source>
        <dbReference type="SAM" id="Phobius"/>
    </source>
</evidence>
<dbReference type="Gene3D" id="1.10.630.10">
    <property type="entry name" value="Cytochrome P450"/>
    <property type="match status" value="1"/>
</dbReference>
<evidence type="ECO:0000256" key="5">
    <source>
        <dbReference type="ARBA" id="ARBA00022723"/>
    </source>
</evidence>
<dbReference type="AlphaFoldDB" id="A0A9P6HHG7"/>
<evidence type="ECO:0000256" key="9">
    <source>
        <dbReference type="PIRSR" id="PIRSR602401-1"/>
    </source>
</evidence>
<keyword evidence="6 10" id="KW-0560">Oxidoreductase</keyword>
<feature type="transmembrane region" description="Helical" evidence="11">
    <location>
        <begin position="6"/>
        <end position="24"/>
    </location>
</feature>
<keyword evidence="11" id="KW-0472">Membrane</keyword>
<dbReference type="InterPro" id="IPR017972">
    <property type="entry name" value="Cyt_P450_CS"/>
</dbReference>
<dbReference type="SUPFAM" id="SSF48264">
    <property type="entry name" value="Cytochrome P450"/>
    <property type="match status" value="1"/>
</dbReference>
<evidence type="ECO:0000256" key="3">
    <source>
        <dbReference type="ARBA" id="ARBA00010617"/>
    </source>
</evidence>
<evidence type="ECO:0000313" key="12">
    <source>
        <dbReference type="EMBL" id="KAF9786299.1"/>
    </source>
</evidence>
<keyword evidence="8 10" id="KW-0503">Monooxygenase</keyword>